<dbReference type="AlphaFoldDB" id="A0AAN8BMY2"/>
<sequence>MYEKHHAREEWGIQHPAAINLSRTAVTWTTGHEFTKAVCGRMRAVCLRTLMHVIQIDVSLSVLLASPLCCYAACVSAVSPSDGTHTVWWGGTLLHVVSVPLPFYSSIHPSLSHFPVCIQLAVTQYVPTAHSPPSLTKEQEGCIELNALPQWDPIHQLQHYTETPLGSTHQAGGSLEARGSRRAGFRLYS</sequence>
<protein>
    <submittedName>
        <fullName evidence="1">Uncharacterized protein</fullName>
    </submittedName>
</protein>
<gene>
    <name evidence="1" type="ORF">CesoFtcFv8_016673</name>
</gene>
<name>A0AAN8BMY2_9TELE</name>
<accession>A0AAN8BMY2</accession>
<keyword evidence="2" id="KW-1185">Reference proteome</keyword>
<evidence type="ECO:0000313" key="2">
    <source>
        <dbReference type="Proteomes" id="UP001335648"/>
    </source>
</evidence>
<dbReference type="EMBL" id="JAULUE010002058">
    <property type="protein sequence ID" value="KAK5888145.1"/>
    <property type="molecule type" value="Genomic_DNA"/>
</dbReference>
<evidence type="ECO:0000313" key="1">
    <source>
        <dbReference type="EMBL" id="KAK5888145.1"/>
    </source>
</evidence>
<comment type="caution">
    <text evidence="1">The sequence shown here is derived from an EMBL/GenBank/DDBJ whole genome shotgun (WGS) entry which is preliminary data.</text>
</comment>
<dbReference type="Proteomes" id="UP001335648">
    <property type="component" value="Unassembled WGS sequence"/>
</dbReference>
<organism evidence="1 2">
    <name type="scientific">Champsocephalus esox</name>
    <name type="common">pike icefish</name>
    <dbReference type="NCBI Taxonomy" id="159716"/>
    <lineage>
        <taxon>Eukaryota</taxon>
        <taxon>Metazoa</taxon>
        <taxon>Chordata</taxon>
        <taxon>Craniata</taxon>
        <taxon>Vertebrata</taxon>
        <taxon>Euteleostomi</taxon>
        <taxon>Actinopterygii</taxon>
        <taxon>Neopterygii</taxon>
        <taxon>Teleostei</taxon>
        <taxon>Neoteleostei</taxon>
        <taxon>Acanthomorphata</taxon>
        <taxon>Eupercaria</taxon>
        <taxon>Perciformes</taxon>
        <taxon>Notothenioidei</taxon>
        <taxon>Channichthyidae</taxon>
        <taxon>Champsocephalus</taxon>
    </lineage>
</organism>
<proteinExistence type="predicted"/>
<reference evidence="1 2" key="1">
    <citation type="journal article" date="2023" name="Mol. Biol. Evol.">
        <title>Genomics of Secondarily Temperate Adaptation in the Only Non-Antarctic Icefish.</title>
        <authorList>
            <person name="Rivera-Colon A.G."/>
            <person name="Rayamajhi N."/>
            <person name="Minhas B.F."/>
            <person name="Madrigal G."/>
            <person name="Bilyk K.T."/>
            <person name="Yoon V."/>
            <person name="Hune M."/>
            <person name="Gregory S."/>
            <person name="Cheng C.H.C."/>
            <person name="Catchen J.M."/>
        </authorList>
    </citation>
    <scope>NUCLEOTIDE SEQUENCE [LARGE SCALE GENOMIC DNA]</scope>
    <source>
        <strain evidence="1">JC2023a</strain>
    </source>
</reference>